<sequence length="292" mass="34248">MRNNNTRNKTSERIIELSEHFSKRSNYWEEIYSKSKNPPNFMIYELDSRKEKALFAIDRFANGRTINVLDIGCGTGHYMEELLIRNHNVTGIDVAFGMLMKAKQKLDKFNGKSHLIKSNIENLPFNDNSFDVILCIGVIEYLPDIPKALKEINRVLKGDGIVILSAPNLYSLRFLTDPYYLIRGFQFLLKKLGIDIKKRAQTNYDVSMNVDFKNKRFSLKTLTKTFKEEKFRVFNLSSVAYGPYTFFQTPYFNLSTNIKINNYLIRLSNKNKVRFLSYFANRWIFELNKTNK</sequence>
<dbReference type="Pfam" id="PF08241">
    <property type="entry name" value="Methyltransf_11"/>
    <property type="match status" value="1"/>
</dbReference>
<comment type="caution">
    <text evidence="2">The sequence shown here is derived from an EMBL/GenBank/DDBJ whole genome shotgun (WGS) entry which is preliminary data.</text>
</comment>
<protein>
    <submittedName>
        <fullName evidence="2">Class I SAM-dependent methyltransferase</fullName>
    </submittedName>
</protein>
<dbReference type="GO" id="GO:0008757">
    <property type="term" value="F:S-adenosylmethionine-dependent methyltransferase activity"/>
    <property type="evidence" value="ECO:0007669"/>
    <property type="project" value="InterPro"/>
</dbReference>
<proteinExistence type="predicted"/>
<name>A0A832G6Q9_9BACT</name>
<dbReference type="GO" id="GO:0032259">
    <property type="term" value="P:methylation"/>
    <property type="evidence" value="ECO:0007669"/>
    <property type="project" value="UniProtKB-KW"/>
</dbReference>
<organism evidence="2">
    <name type="scientific">Ignavibacterium album</name>
    <dbReference type="NCBI Taxonomy" id="591197"/>
    <lineage>
        <taxon>Bacteria</taxon>
        <taxon>Pseudomonadati</taxon>
        <taxon>Ignavibacteriota</taxon>
        <taxon>Ignavibacteria</taxon>
        <taxon>Ignavibacteriales</taxon>
        <taxon>Ignavibacteriaceae</taxon>
        <taxon>Ignavibacterium</taxon>
    </lineage>
</organism>
<dbReference type="InterPro" id="IPR013216">
    <property type="entry name" value="Methyltransf_11"/>
</dbReference>
<keyword evidence="2" id="KW-0808">Transferase</keyword>
<keyword evidence="2" id="KW-0489">Methyltransferase</keyword>
<dbReference type="CDD" id="cd02440">
    <property type="entry name" value="AdoMet_MTases"/>
    <property type="match status" value="1"/>
</dbReference>
<feature type="domain" description="Methyltransferase type 11" evidence="1">
    <location>
        <begin position="69"/>
        <end position="164"/>
    </location>
</feature>
<reference evidence="2" key="1">
    <citation type="journal article" date="2020" name="mSystems">
        <title>Genome- and Community-Level Interaction Insights into Carbon Utilization and Element Cycling Functions of Hydrothermarchaeota in Hydrothermal Sediment.</title>
        <authorList>
            <person name="Zhou Z."/>
            <person name="Liu Y."/>
            <person name="Xu W."/>
            <person name="Pan J."/>
            <person name="Luo Z.H."/>
            <person name="Li M."/>
        </authorList>
    </citation>
    <scope>NUCLEOTIDE SEQUENCE [LARGE SCALE GENOMIC DNA]</scope>
    <source>
        <strain evidence="2">SpSt-500</strain>
    </source>
</reference>
<dbReference type="EMBL" id="DSVI01000007">
    <property type="protein sequence ID" value="HGT47605.1"/>
    <property type="molecule type" value="Genomic_DNA"/>
</dbReference>
<dbReference type="InterPro" id="IPR029063">
    <property type="entry name" value="SAM-dependent_MTases_sf"/>
</dbReference>
<accession>A0A832G6Q9</accession>
<dbReference type="AlphaFoldDB" id="A0A832G6Q9"/>
<evidence type="ECO:0000259" key="1">
    <source>
        <dbReference type="Pfam" id="PF08241"/>
    </source>
</evidence>
<dbReference type="PANTHER" id="PTHR43591">
    <property type="entry name" value="METHYLTRANSFERASE"/>
    <property type="match status" value="1"/>
</dbReference>
<evidence type="ECO:0000313" key="2">
    <source>
        <dbReference type="EMBL" id="HGT47605.1"/>
    </source>
</evidence>
<dbReference type="SUPFAM" id="SSF53335">
    <property type="entry name" value="S-adenosyl-L-methionine-dependent methyltransferases"/>
    <property type="match status" value="1"/>
</dbReference>
<gene>
    <name evidence="2" type="ORF">ENS56_06195</name>
</gene>
<dbReference type="Gene3D" id="3.40.50.150">
    <property type="entry name" value="Vaccinia Virus protein VP39"/>
    <property type="match status" value="1"/>
</dbReference>